<dbReference type="VEuPathDB" id="FungiDB:jhhlp_008833"/>
<feature type="transmembrane region" description="Helical" evidence="1">
    <location>
        <begin position="183"/>
        <end position="203"/>
    </location>
</feature>
<dbReference type="EMBL" id="NLAX01001623">
    <property type="protein sequence ID" value="PKS05457.1"/>
    <property type="molecule type" value="Genomic_DNA"/>
</dbReference>
<evidence type="ECO:0000313" key="3">
    <source>
        <dbReference type="Proteomes" id="UP000233524"/>
    </source>
</evidence>
<evidence type="ECO:0000313" key="2">
    <source>
        <dbReference type="EMBL" id="PKS05457.1"/>
    </source>
</evidence>
<protein>
    <submittedName>
        <fullName evidence="2">Uncharacterized protein</fullName>
    </submittedName>
</protein>
<keyword evidence="1" id="KW-0472">Membrane</keyword>
<name>A0A2N3MZ51_9PEZI</name>
<sequence>MDNTTKTTAEELHDQWLNPGDIFSLLLLVGGDIVQKAIAQLVGYEAQVALCGRQIRIPITPVAFSFGLVSYGFSSLLSVVGNTRLMPDTDCPSIAVNCSNGFSQETQSWVLGRLLRDHEARFPIDRKSEADKGRAESIRVDVFRLGPAAPPSLDFIWWLGWFTIPVQLTLAAVPWVLYRNWSIFMVVLAGNILTAVTCSLPQWSDEKWAGRKLEKRKVMCLTRGNGGSHIMVLVGERGSWDLESLARASPVARPETRWISLTLAILWTCLLISVTGLQNHTWFLVGIGSLGMIQNVFAAGTRRSPEAFGFALVPFERAPTIIGKRRTYEDDDDAGVDLDKDLESLEDLEKWARKKPTNSVLADSKAQAVQMPPWLRSMSGKDGTPQWLEAIEPQATSAAQTGSKAKEAGYSTTASDKTIYAVGVHGALIELEKWMPTAGLAMVQIFFPSGLIYNDERIRDNVHKKFWKRAYATQTIRKMAEEKRHAEDCTNKAYI</sequence>
<comment type="caution">
    <text evidence="2">The sequence shown here is derived from an EMBL/GenBank/DDBJ whole genome shotgun (WGS) entry which is preliminary data.</text>
</comment>
<dbReference type="STRING" id="41688.A0A2N3MZ51"/>
<feature type="transmembrane region" description="Helical" evidence="1">
    <location>
        <begin position="282"/>
        <end position="300"/>
    </location>
</feature>
<dbReference type="Proteomes" id="UP000233524">
    <property type="component" value="Unassembled WGS sequence"/>
</dbReference>
<evidence type="ECO:0000256" key="1">
    <source>
        <dbReference type="SAM" id="Phobius"/>
    </source>
</evidence>
<keyword evidence="3" id="KW-1185">Reference proteome</keyword>
<organism evidence="2 3">
    <name type="scientific">Lomentospora prolificans</name>
    <dbReference type="NCBI Taxonomy" id="41688"/>
    <lineage>
        <taxon>Eukaryota</taxon>
        <taxon>Fungi</taxon>
        <taxon>Dikarya</taxon>
        <taxon>Ascomycota</taxon>
        <taxon>Pezizomycotina</taxon>
        <taxon>Sordariomycetes</taxon>
        <taxon>Hypocreomycetidae</taxon>
        <taxon>Microascales</taxon>
        <taxon>Microascaceae</taxon>
        <taxon>Lomentospora</taxon>
    </lineage>
</organism>
<accession>A0A2N3MZ51</accession>
<dbReference type="AlphaFoldDB" id="A0A2N3MZ51"/>
<feature type="transmembrane region" description="Helical" evidence="1">
    <location>
        <begin position="258"/>
        <end position="276"/>
    </location>
</feature>
<dbReference type="InParanoid" id="A0A2N3MZ51"/>
<proteinExistence type="predicted"/>
<keyword evidence="1" id="KW-1133">Transmembrane helix</keyword>
<keyword evidence="1" id="KW-0812">Transmembrane</keyword>
<reference evidence="2 3" key="1">
    <citation type="journal article" date="2017" name="G3 (Bethesda)">
        <title>First Draft Genome Sequence of the Pathogenic Fungus Lomentospora prolificans (Formerly Scedosporium prolificans).</title>
        <authorList>
            <person name="Luo R."/>
            <person name="Zimin A."/>
            <person name="Workman R."/>
            <person name="Fan Y."/>
            <person name="Pertea G."/>
            <person name="Grossman N."/>
            <person name="Wear M.P."/>
            <person name="Jia B."/>
            <person name="Miller H."/>
            <person name="Casadevall A."/>
            <person name="Timp W."/>
            <person name="Zhang S.X."/>
            <person name="Salzberg S.L."/>
        </authorList>
    </citation>
    <scope>NUCLEOTIDE SEQUENCE [LARGE SCALE GENOMIC DNA]</scope>
    <source>
        <strain evidence="2 3">JHH-5317</strain>
    </source>
</reference>
<dbReference type="OrthoDB" id="1937642at2759"/>
<feature type="transmembrane region" description="Helical" evidence="1">
    <location>
        <begin position="155"/>
        <end position="177"/>
    </location>
</feature>
<gene>
    <name evidence="2" type="ORF">jhhlp_008833</name>
</gene>